<dbReference type="InterPro" id="IPR025714">
    <property type="entry name" value="Methyltranfer_dom"/>
</dbReference>
<feature type="binding site" evidence="4">
    <location>
        <begin position="119"/>
        <end position="123"/>
    </location>
    <ligand>
        <name>S-adenosyl-L-methionine</name>
        <dbReference type="ChEBI" id="CHEBI:59789"/>
    </ligand>
</feature>
<accession>A0A841IYB6</accession>
<dbReference type="InterPro" id="IPR029063">
    <property type="entry name" value="SAM-dependent_MTases_sf"/>
</dbReference>
<dbReference type="CDD" id="cd02440">
    <property type="entry name" value="AdoMet_MTases"/>
    <property type="match status" value="1"/>
</dbReference>
<name>A0A841IYB6_9SPHN</name>
<dbReference type="InterPro" id="IPR019874">
    <property type="entry name" value="RF_methyltr_PrmC"/>
</dbReference>
<dbReference type="PROSITE" id="PS00092">
    <property type="entry name" value="N6_MTASE"/>
    <property type="match status" value="1"/>
</dbReference>
<evidence type="ECO:0000259" key="6">
    <source>
        <dbReference type="Pfam" id="PF17827"/>
    </source>
</evidence>
<dbReference type="GO" id="GO:0032259">
    <property type="term" value="P:methylation"/>
    <property type="evidence" value="ECO:0007669"/>
    <property type="project" value="UniProtKB-KW"/>
</dbReference>
<dbReference type="AlphaFoldDB" id="A0A841IYB6"/>
<dbReference type="NCBIfam" id="TIGR03534">
    <property type="entry name" value="RF_mod_PrmC"/>
    <property type="match status" value="1"/>
</dbReference>
<evidence type="ECO:0000313" key="7">
    <source>
        <dbReference type="EMBL" id="MBB6123939.1"/>
    </source>
</evidence>
<dbReference type="Proteomes" id="UP000552700">
    <property type="component" value="Unassembled WGS sequence"/>
</dbReference>
<dbReference type="EMBL" id="JACIJP010000002">
    <property type="protein sequence ID" value="MBB6123939.1"/>
    <property type="molecule type" value="Genomic_DNA"/>
</dbReference>
<dbReference type="Gene3D" id="1.10.8.10">
    <property type="entry name" value="DNA helicase RuvA subunit, C-terminal domain"/>
    <property type="match status" value="1"/>
</dbReference>
<evidence type="ECO:0000256" key="4">
    <source>
        <dbReference type="HAMAP-Rule" id="MF_02126"/>
    </source>
</evidence>
<evidence type="ECO:0000256" key="3">
    <source>
        <dbReference type="ARBA" id="ARBA00022691"/>
    </source>
</evidence>
<protein>
    <recommendedName>
        <fullName evidence="4">Release factor glutamine methyltransferase</fullName>
        <shortName evidence="4">RF MTase</shortName>
        <ecNumber evidence="4">2.1.1.297</ecNumber>
    </recommendedName>
    <alternativeName>
        <fullName evidence="4">N5-glutamine methyltransferase PrmC</fullName>
    </alternativeName>
    <alternativeName>
        <fullName evidence="4">Protein-(glutamine-N5) MTase PrmC</fullName>
    </alternativeName>
    <alternativeName>
        <fullName evidence="4">Protein-glutamine N-methyltransferase PrmC</fullName>
    </alternativeName>
</protein>
<dbReference type="GO" id="GO:0102559">
    <property type="term" value="F:peptide chain release factor N(5)-glutamine methyltransferase activity"/>
    <property type="evidence" value="ECO:0007669"/>
    <property type="project" value="UniProtKB-EC"/>
</dbReference>
<dbReference type="InterPro" id="IPR050320">
    <property type="entry name" value="N5-glutamine_MTase"/>
</dbReference>
<evidence type="ECO:0000259" key="5">
    <source>
        <dbReference type="Pfam" id="PF13847"/>
    </source>
</evidence>
<dbReference type="GO" id="GO:0003676">
    <property type="term" value="F:nucleic acid binding"/>
    <property type="evidence" value="ECO:0007669"/>
    <property type="project" value="InterPro"/>
</dbReference>
<dbReference type="SUPFAM" id="SSF53335">
    <property type="entry name" value="S-adenosyl-L-methionine-dependent methyltransferases"/>
    <property type="match status" value="1"/>
</dbReference>
<keyword evidence="2 4" id="KW-0808">Transferase</keyword>
<dbReference type="RefSeq" id="WP_184079479.1">
    <property type="nucleotide sequence ID" value="NZ_JACIJP010000002.1"/>
</dbReference>
<dbReference type="PANTHER" id="PTHR18895:SF74">
    <property type="entry name" value="MTRF1L RELEASE FACTOR GLUTAMINE METHYLTRANSFERASE"/>
    <property type="match status" value="1"/>
</dbReference>
<dbReference type="InterPro" id="IPR002052">
    <property type="entry name" value="DNA_methylase_N6_adenine_CS"/>
</dbReference>
<sequence length="278" mass="29552">MTGEAAQSLRDAATRIATVSDTPRLDAELLMAHAAGITREELILHLHRMDVPPGFAALVERRMDAEPVSHITGTRDFWTLTLRVSADVLTPRPDSETLVEVAVAHFAGRTPPQRILDLGTGSGALLLAALDEWRDATGLGVDLSQAALDIAGDNARRTGMADRASFAQGNWGEGLDTRFDLILANPPYISTHALLPRDVADHEPHLALFAGADGLDAYRVIAPQVPGLLAPAGIAVIEIGFDQGESAAALFAAEGLAVALHRDLGGRARCLSVQMRNR</sequence>
<dbReference type="HAMAP" id="MF_02126">
    <property type="entry name" value="RF_methyltr_PrmC"/>
    <property type="match status" value="1"/>
</dbReference>
<feature type="binding site" evidence="4">
    <location>
        <position position="142"/>
    </location>
    <ligand>
        <name>S-adenosyl-L-methionine</name>
        <dbReference type="ChEBI" id="CHEBI:59789"/>
    </ligand>
</feature>
<dbReference type="PRINTS" id="PR00507">
    <property type="entry name" value="N12N6MTFRASE"/>
</dbReference>
<dbReference type="PANTHER" id="PTHR18895">
    <property type="entry name" value="HEMK METHYLTRANSFERASE"/>
    <property type="match status" value="1"/>
</dbReference>
<dbReference type="Pfam" id="PF17827">
    <property type="entry name" value="PrmC_N"/>
    <property type="match status" value="1"/>
</dbReference>
<keyword evidence="3 4" id="KW-0949">S-adenosyl-L-methionine</keyword>
<dbReference type="NCBIfam" id="TIGR00536">
    <property type="entry name" value="hemK_fam"/>
    <property type="match status" value="1"/>
</dbReference>
<keyword evidence="8" id="KW-1185">Reference proteome</keyword>
<organism evidence="7 8">
    <name type="scientific">Sphingobium subterraneum</name>
    <dbReference type="NCBI Taxonomy" id="627688"/>
    <lineage>
        <taxon>Bacteria</taxon>
        <taxon>Pseudomonadati</taxon>
        <taxon>Pseudomonadota</taxon>
        <taxon>Alphaproteobacteria</taxon>
        <taxon>Sphingomonadales</taxon>
        <taxon>Sphingomonadaceae</taxon>
        <taxon>Sphingobium</taxon>
    </lineage>
</organism>
<comment type="caution">
    <text evidence="7">The sequence shown here is derived from an EMBL/GenBank/DDBJ whole genome shotgun (WGS) entry which is preliminary data.</text>
</comment>
<dbReference type="InterPro" id="IPR004556">
    <property type="entry name" value="HemK-like"/>
</dbReference>
<feature type="domain" description="Methyltransferase" evidence="5">
    <location>
        <begin position="114"/>
        <end position="192"/>
    </location>
</feature>
<feature type="domain" description="Release factor glutamine methyltransferase N-terminal" evidence="6">
    <location>
        <begin position="9"/>
        <end position="73"/>
    </location>
</feature>
<gene>
    <name evidence="4" type="primary">prmC</name>
    <name evidence="7" type="ORF">FHS92_001668</name>
</gene>
<feature type="binding site" evidence="4">
    <location>
        <position position="171"/>
    </location>
    <ligand>
        <name>S-adenosyl-L-methionine</name>
        <dbReference type="ChEBI" id="CHEBI:59789"/>
    </ligand>
</feature>
<dbReference type="Gene3D" id="3.40.50.150">
    <property type="entry name" value="Vaccinia Virus protein VP39"/>
    <property type="match status" value="1"/>
</dbReference>
<comment type="similarity">
    <text evidence="4">Belongs to the protein N5-glutamine methyltransferase family. PrmC subfamily.</text>
</comment>
<proteinExistence type="inferred from homology"/>
<evidence type="ECO:0000256" key="1">
    <source>
        <dbReference type="ARBA" id="ARBA00022603"/>
    </source>
</evidence>
<feature type="binding site" evidence="4">
    <location>
        <begin position="185"/>
        <end position="188"/>
    </location>
    <ligand>
        <name>substrate</name>
    </ligand>
</feature>
<evidence type="ECO:0000313" key="8">
    <source>
        <dbReference type="Proteomes" id="UP000552700"/>
    </source>
</evidence>
<comment type="function">
    <text evidence="4">Methylates the class 1 translation termination release factors RF1/PrfA and RF2/PrfB on the glutamine residue of the universally conserved GGQ motif.</text>
</comment>
<keyword evidence="1 4" id="KW-0489">Methyltransferase</keyword>
<dbReference type="InterPro" id="IPR040758">
    <property type="entry name" value="PrmC_N"/>
</dbReference>
<comment type="catalytic activity">
    <reaction evidence="4">
        <text>L-glutaminyl-[peptide chain release factor] + S-adenosyl-L-methionine = N(5)-methyl-L-glutaminyl-[peptide chain release factor] + S-adenosyl-L-homocysteine + H(+)</text>
        <dbReference type="Rhea" id="RHEA:42896"/>
        <dbReference type="Rhea" id="RHEA-COMP:10271"/>
        <dbReference type="Rhea" id="RHEA-COMP:10272"/>
        <dbReference type="ChEBI" id="CHEBI:15378"/>
        <dbReference type="ChEBI" id="CHEBI:30011"/>
        <dbReference type="ChEBI" id="CHEBI:57856"/>
        <dbReference type="ChEBI" id="CHEBI:59789"/>
        <dbReference type="ChEBI" id="CHEBI:61891"/>
        <dbReference type="EC" id="2.1.1.297"/>
    </reaction>
</comment>
<reference evidence="7 8" key="1">
    <citation type="submission" date="2020-08" db="EMBL/GenBank/DDBJ databases">
        <title>Genomic Encyclopedia of Type Strains, Phase IV (KMG-IV): sequencing the most valuable type-strain genomes for metagenomic binning, comparative biology and taxonomic classification.</title>
        <authorList>
            <person name="Goeker M."/>
        </authorList>
    </citation>
    <scope>NUCLEOTIDE SEQUENCE [LARGE SCALE GENOMIC DNA]</scope>
    <source>
        <strain evidence="7 8">DSM 102255</strain>
    </source>
</reference>
<evidence type="ECO:0000256" key="2">
    <source>
        <dbReference type="ARBA" id="ARBA00022679"/>
    </source>
</evidence>
<feature type="binding site" evidence="4">
    <location>
        <position position="185"/>
    </location>
    <ligand>
        <name>S-adenosyl-L-methionine</name>
        <dbReference type="ChEBI" id="CHEBI:59789"/>
    </ligand>
</feature>
<dbReference type="Pfam" id="PF13847">
    <property type="entry name" value="Methyltransf_31"/>
    <property type="match status" value="1"/>
</dbReference>
<dbReference type="EC" id="2.1.1.297" evidence="4"/>